<evidence type="ECO:0000313" key="1">
    <source>
        <dbReference type="EMBL" id="CAH0054171.1"/>
    </source>
</evidence>
<keyword evidence="2" id="KW-1185">Reference proteome</keyword>
<dbReference type="EMBL" id="CABFOC020000048">
    <property type="protein sequence ID" value="CAH0054171.1"/>
    <property type="molecule type" value="Genomic_DNA"/>
</dbReference>
<name>A0A9P0EJY2_9HYPO</name>
<protein>
    <submittedName>
        <fullName evidence="1">Uncharacterized protein</fullName>
    </submittedName>
</protein>
<organism evidence="1 2">
    <name type="scientific">Clonostachys solani</name>
    <dbReference type="NCBI Taxonomy" id="160281"/>
    <lineage>
        <taxon>Eukaryota</taxon>
        <taxon>Fungi</taxon>
        <taxon>Dikarya</taxon>
        <taxon>Ascomycota</taxon>
        <taxon>Pezizomycotina</taxon>
        <taxon>Sordariomycetes</taxon>
        <taxon>Hypocreomycetidae</taxon>
        <taxon>Hypocreales</taxon>
        <taxon>Bionectriaceae</taxon>
        <taxon>Clonostachys</taxon>
    </lineage>
</organism>
<dbReference type="OrthoDB" id="5148500at2759"/>
<comment type="caution">
    <text evidence="1">The sequence shown here is derived from an EMBL/GenBank/DDBJ whole genome shotgun (WGS) entry which is preliminary data.</text>
</comment>
<evidence type="ECO:0000313" key="2">
    <source>
        <dbReference type="Proteomes" id="UP000775872"/>
    </source>
</evidence>
<dbReference type="AlphaFoldDB" id="A0A9P0EJY2"/>
<reference evidence="1" key="1">
    <citation type="submission" date="2021-10" db="EMBL/GenBank/DDBJ databases">
        <authorList>
            <person name="Piombo E."/>
        </authorList>
    </citation>
    <scope>NUCLEOTIDE SEQUENCE</scope>
</reference>
<proteinExistence type="predicted"/>
<dbReference type="Proteomes" id="UP000775872">
    <property type="component" value="Unassembled WGS sequence"/>
</dbReference>
<gene>
    <name evidence="1" type="ORF">CSOL1703_00015642</name>
</gene>
<accession>A0A9P0EJY2</accession>
<sequence length="236" mass="26964">MAEGRPLYHDNEAEPFKSVVYLVCDGASGLQKFDLLMHHHDMVIAIAENEVEKAHVLHLQNIRKDTLSEAETAINNFLDKFEPLGDGDTLQNTTLQNTVFQNFGLVCDLLDELDEDARCEIEKVKKKLSNIENDSLHYPKRVKDTTPGKFNPVSEMIAACSDFLDQAESIMSKAYENACGYRPGRDGEIWMTDSYLSHQCLRKYLGEQSEIRDLTFRWETRVNKSSTGQRTFDVCF</sequence>